<dbReference type="SUPFAM" id="SSF53383">
    <property type="entry name" value="PLP-dependent transferases"/>
    <property type="match status" value="1"/>
</dbReference>
<accession>A0A382G7Q2</accession>
<dbReference type="Pfam" id="PF00266">
    <property type="entry name" value="Aminotran_5"/>
    <property type="match status" value="1"/>
</dbReference>
<dbReference type="Gene3D" id="3.90.1150.10">
    <property type="entry name" value="Aspartate Aminotransferase, domain 1"/>
    <property type="match status" value="1"/>
</dbReference>
<dbReference type="InterPro" id="IPR015422">
    <property type="entry name" value="PyrdxlP-dep_Trfase_small"/>
</dbReference>
<dbReference type="InterPro" id="IPR000192">
    <property type="entry name" value="Aminotrans_V_dom"/>
</dbReference>
<gene>
    <name evidence="2" type="ORF">METZ01_LOCUS223065</name>
</gene>
<evidence type="ECO:0000259" key="1">
    <source>
        <dbReference type="Pfam" id="PF00266"/>
    </source>
</evidence>
<reference evidence="2" key="1">
    <citation type="submission" date="2018-05" db="EMBL/GenBank/DDBJ databases">
        <authorList>
            <person name="Lanie J.A."/>
            <person name="Ng W.-L."/>
            <person name="Kazmierczak K.M."/>
            <person name="Andrzejewski T.M."/>
            <person name="Davidsen T.M."/>
            <person name="Wayne K.J."/>
            <person name="Tettelin H."/>
            <person name="Glass J.I."/>
            <person name="Rusch D."/>
            <person name="Podicherti R."/>
            <person name="Tsui H.-C.T."/>
            <person name="Winkler M.E."/>
        </authorList>
    </citation>
    <scope>NUCLEOTIDE SEQUENCE</scope>
</reference>
<dbReference type="InterPro" id="IPR015424">
    <property type="entry name" value="PyrdxlP-dep_Trfase"/>
</dbReference>
<feature type="domain" description="Aminotransferase class V" evidence="1">
    <location>
        <begin position="2"/>
        <end position="216"/>
    </location>
</feature>
<dbReference type="EMBL" id="UINC01053557">
    <property type="protein sequence ID" value="SVB70211.1"/>
    <property type="molecule type" value="Genomic_DNA"/>
</dbReference>
<name>A0A382G7Q2_9ZZZZ</name>
<dbReference type="PANTHER" id="PTHR43586">
    <property type="entry name" value="CYSTEINE DESULFURASE"/>
    <property type="match status" value="1"/>
</dbReference>
<proteinExistence type="predicted"/>
<sequence>PSGLLDVDLVKEKIREETRLLAVSSANYATGAVADLEGLGRICHDHQVLLCVDGIQTVGVLPTDVKDMGIHFLSADSHKWMLGIMGIGCLYVDSQVVQKVHPPLLGWRSTTNRWDFDTPVFDLLKDSGKFEEGSLPYPLIAGFSESLNLIHEIGVPEIEHRIGKLLNLLAQQLLSLGCDVGPDPAVRRHILTFKHNSLDTEWLLNQLTEANVIASMRRSRIRVAPHYYNTEENMYRVSHMIESFLENGQ</sequence>
<dbReference type="PANTHER" id="PTHR43586:SF15">
    <property type="entry name" value="BLR3095 PROTEIN"/>
    <property type="match status" value="1"/>
</dbReference>
<dbReference type="Gene3D" id="3.40.640.10">
    <property type="entry name" value="Type I PLP-dependent aspartate aminotransferase-like (Major domain)"/>
    <property type="match status" value="1"/>
</dbReference>
<organism evidence="2">
    <name type="scientific">marine metagenome</name>
    <dbReference type="NCBI Taxonomy" id="408172"/>
    <lineage>
        <taxon>unclassified sequences</taxon>
        <taxon>metagenomes</taxon>
        <taxon>ecological metagenomes</taxon>
    </lineage>
</organism>
<protein>
    <recommendedName>
        <fullName evidence="1">Aminotransferase class V domain-containing protein</fullName>
    </recommendedName>
</protein>
<dbReference type="AlphaFoldDB" id="A0A382G7Q2"/>
<dbReference type="InterPro" id="IPR015421">
    <property type="entry name" value="PyrdxlP-dep_Trfase_major"/>
</dbReference>
<feature type="non-terminal residue" evidence="2">
    <location>
        <position position="1"/>
    </location>
</feature>
<evidence type="ECO:0000313" key="2">
    <source>
        <dbReference type="EMBL" id="SVB70211.1"/>
    </source>
</evidence>